<accession>A0ABQ5G7P1</accession>
<keyword evidence="2" id="KW-0378">Hydrolase</keyword>
<evidence type="ECO:0000259" key="3">
    <source>
        <dbReference type="Pfam" id="PF07727"/>
    </source>
</evidence>
<dbReference type="Pfam" id="PF07727">
    <property type="entry name" value="RVT_2"/>
    <property type="match status" value="1"/>
</dbReference>
<organism evidence="5 6">
    <name type="scientific">Tanacetum coccineum</name>
    <dbReference type="NCBI Taxonomy" id="301880"/>
    <lineage>
        <taxon>Eukaryota</taxon>
        <taxon>Viridiplantae</taxon>
        <taxon>Streptophyta</taxon>
        <taxon>Embryophyta</taxon>
        <taxon>Tracheophyta</taxon>
        <taxon>Spermatophyta</taxon>
        <taxon>Magnoliopsida</taxon>
        <taxon>eudicotyledons</taxon>
        <taxon>Gunneridae</taxon>
        <taxon>Pentapetalae</taxon>
        <taxon>asterids</taxon>
        <taxon>campanulids</taxon>
        <taxon>Asterales</taxon>
        <taxon>Asteraceae</taxon>
        <taxon>Asteroideae</taxon>
        <taxon>Anthemideae</taxon>
        <taxon>Anthemidinae</taxon>
        <taxon>Tanacetum</taxon>
    </lineage>
</organism>
<dbReference type="InterPro" id="IPR013103">
    <property type="entry name" value="RVT_2"/>
</dbReference>
<reference evidence="5" key="2">
    <citation type="submission" date="2022-01" db="EMBL/GenBank/DDBJ databases">
        <authorList>
            <person name="Yamashiro T."/>
            <person name="Shiraishi A."/>
            <person name="Satake H."/>
            <person name="Nakayama K."/>
        </authorList>
    </citation>
    <scope>NUCLEOTIDE SEQUENCE</scope>
</reference>
<sequence>MVLLNKEYRTLVKAARTMLIFSKTLKFLWAEAIATACFTQNCSLVHIRYNKTPYELIKGRKPNVQYFHVFGFLCYPINDHDDLGKMKPKADIGIFIGYSESSRGFCIYNHQTKKIMETIHVTFDELATMASECNNSGPKYYATSTPKVSANSVVNTLDNEDTPSSFLIVVKENEAHQVVTSSNEPVVNEPTTPVSNENANKLVQEDVAAFDKNDFYNPFHSLMLEETESSSAFEDPSNMHEFYQTHRSNDKWSKNHPIEQVIVDPSKPVMTRHRLHTDAKMCMYALTFKRLDVWELVERPVGRNIIAVKWLWKNKTDAENTVILNKSRLVAQGYGQEEGIDFEESFAPVARIEAVRIFIAYTAHKTFLFTRWMSRWHS</sequence>
<evidence type="ECO:0000256" key="1">
    <source>
        <dbReference type="ARBA" id="ARBA00022723"/>
    </source>
</evidence>
<proteinExistence type="predicted"/>
<dbReference type="EMBL" id="BQNB010018187">
    <property type="protein sequence ID" value="GJT71675.1"/>
    <property type="molecule type" value="Genomic_DNA"/>
</dbReference>
<gene>
    <name evidence="5" type="ORF">Tco_1030961</name>
</gene>
<dbReference type="PANTHER" id="PTHR42648">
    <property type="entry name" value="TRANSPOSASE, PUTATIVE-RELATED"/>
    <property type="match status" value="1"/>
</dbReference>
<reference evidence="5" key="1">
    <citation type="journal article" date="2022" name="Int. J. Mol. Sci.">
        <title>Draft Genome of Tanacetum Coccineum: Genomic Comparison of Closely Related Tanacetum-Family Plants.</title>
        <authorList>
            <person name="Yamashiro T."/>
            <person name="Shiraishi A."/>
            <person name="Nakayama K."/>
            <person name="Satake H."/>
        </authorList>
    </citation>
    <scope>NUCLEOTIDE SEQUENCE</scope>
</reference>
<keyword evidence="1" id="KW-0479">Metal-binding</keyword>
<evidence type="ECO:0000259" key="4">
    <source>
        <dbReference type="Pfam" id="PF25597"/>
    </source>
</evidence>
<feature type="domain" description="Reverse transcriptase Ty1/copia-type" evidence="3">
    <location>
        <begin position="292"/>
        <end position="366"/>
    </location>
</feature>
<evidence type="ECO:0000256" key="2">
    <source>
        <dbReference type="ARBA" id="ARBA00022801"/>
    </source>
</evidence>
<evidence type="ECO:0000313" key="6">
    <source>
        <dbReference type="Proteomes" id="UP001151760"/>
    </source>
</evidence>
<name>A0ABQ5G7P1_9ASTR</name>
<protein>
    <submittedName>
        <fullName evidence="5">Integrase, catalytic region, zinc finger, CCHC-type containing protein</fullName>
    </submittedName>
</protein>
<dbReference type="Proteomes" id="UP001151760">
    <property type="component" value="Unassembled WGS sequence"/>
</dbReference>
<dbReference type="InterPro" id="IPR057670">
    <property type="entry name" value="SH3_retrovirus"/>
</dbReference>
<comment type="caution">
    <text evidence="5">The sequence shown here is derived from an EMBL/GenBank/DDBJ whole genome shotgun (WGS) entry which is preliminary data.</text>
</comment>
<dbReference type="InterPro" id="IPR039537">
    <property type="entry name" value="Retrotran_Ty1/copia-like"/>
</dbReference>
<dbReference type="PANTHER" id="PTHR42648:SF18">
    <property type="entry name" value="RETROTRANSPOSON, UNCLASSIFIED-LIKE PROTEIN"/>
    <property type="match status" value="1"/>
</dbReference>
<feature type="domain" description="Retroviral polymerase SH3-like" evidence="4">
    <location>
        <begin position="73"/>
        <end position="128"/>
    </location>
</feature>
<keyword evidence="6" id="KW-1185">Reference proteome</keyword>
<evidence type="ECO:0000313" key="5">
    <source>
        <dbReference type="EMBL" id="GJT71675.1"/>
    </source>
</evidence>
<dbReference type="Pfam" id="PF25597">
    <property type="entry name" value="SH3_retrovirus"/>
    <property type="match status" value="1"/>
</dbReference>